<comment type="caution">
    <text evidence="3">The sequence shown here is derived from an EMBL/GenBank/DDBJ whole genome shotgun (WGS) entry which is preliminary data.</text>
</comment>
<keyword evidence="2" id="KW-0732">Signal</keyword>
<accession>A0A0C1L3L0</accession>
<proteinExistence type="predicted"/>
<dbReference type="EMBL" id="JSVC01000011">
    <property type="protein sequence ID" value="KIC94602.1"/>
    <property type="molecule type" value="Genomic_DNA"/>
</dbReference>
<gene>
    <name evidence="3" type="ORF">OI18_10900</name>
</gene>
<evidence type="ECO:0000256" key="2">
    <source>
        <dbReference type="SAM" id="SignalP"/>
    </source>
</evidence>
<name>A0A0C1L3L0_9BACT</name>
<organism evidence="3 4">
    <name type="scientific">Flavihumibacter solisilvae</name>
    <dbReference type="NCBI Taxonomy" id="1349421"/>
    <lineage>
        <taxon>Bacteria</taxon>
        <taxon>Pseudomonadati</taxon>
        <taxon>Bacteroidota</taxon>
        <taxon>Chitinophagia</taxon>
        <taxon>Chitinophagales</taxon>
        <taxon>Chitinophagaceae</taxon>
        <taxon>Flavihumibacter</taxon>
    </lineage>
</organism>
<keyword evidence="1" id="KW-0812">Transmembrane</keyword>
<dbReference type="AlphaFoldDB" id="A0A0C1L3L0"/>
<feature type="chain" id="PRO_5002135388" evidence="2">
    <location>
        <begin position="27"/>
        <end position="300"/>
    </location>
</feature>
<dbReference type="STRING" id="1349421.OI18_10900"/>
<feature type="transmembrane region" description="Helical" evidence="1">
    <location>
        <begin position="266"/>
        <end position="288"/>
    </location>
</feature>
<evidence type="ECO:0000313" key="4">
    <source>
        <dbReference type="Proteomes" id="UP000031408"/>
    </source>
</evidence>
<keyword evidence="4" id="KW-1185">Reference proteome</keyword>
<keyword evidence="1" id="KW-1133">Transmembrane helix</keyword>
<sequence length="300" mass="32952">MMHTRKIDISKLIAVIALCMPVMLCAQDSSAPAARESLLYLKYQLKNNRIPYLQVQTKTKEGKAFLPAGNVPVELFLDKDSAAEALIGKVTTNNLGEATIWMPGSLAKAWDHASDHTFYAQAKAVKNFDAMQASVTIIMARLELDTAAGSDGRSLKAKLVKKEGESWVPMPEVDVRLAVKRLGGYLPVAGDETYTTDSTGSVTGEFALQHLPGDSTGKIEVVARVEENDEVGTLETSLLVPWGEPVVYKSDFNKRSLWATGRKAPIWLMLIAYGCIIGVWSTVIYLFINLYKIIKLRSQA</sequence>
<keyword evidence="1" id="KW-0472">Membrane</keyword>
<feature type="signal peptide" evidence="2">
    <location>
        <begin position="1"/>
        <end position="26"/>
    </location>
</feature>
<reference evidence="3 4" key="1">
    <citation type="submission" date="2014-11" db="EMBL/GenBank/DDBJ databases">
        <title>Genome sequence of Flavihumibacter solisilvae 3-3.</title>
        <authorList>
            <person name="Zhou G."/>
            <person name="Li M."/>
            <person name="Wang G."/>
        </authorList>
    </citation>
    <scope>NUCLEOTIDE SEQUENCE [LARGE SCALE GENOMIC DNA]</scope>
    <source>
        <strain evidence="3 4">3-3</strain>
    </source>
</reference>
<evidence type="ECO:0000313" key="3">
    <source>
        <dbReference type="EMBL" id="KIC94602.1"/>
    </source>
</evidence>
<protein>
    <submittedName>
        <fullName evidence="3">Uncharacterized protein</fullName>
    </submittedName>
</protein>
<evidence type="ECO:0000256" key="1">
    <source>
        <dbReference type="SAM" id="Phobius"/>
    </source>
</evidence>
<dbReference type="Proteomes" id="UP000031408">
    <property type="component" value="Unassembled WGS sequence"/>
</dbReference>